<keyword evidence="2" id="KW-1185">Reference proteome</keyword>
<sequence>MSIGSMPAIFRRSTGVRCRSRRQHRLYRHLGAIEDVLPKVIDGSWRASAEAKKCRKGAYCCRRDLRSGARSMTNSAATQIKGWNTALSAVEEGINLNLDNISLRRCHFGTLIGRMRFMEAGGIKWRSCPASGAVIGAMTTGVLRPVRS</sequence>
<reference evidence="1 2" key="1">
    <citation type="submission" date="2024-06" db="EMBL/GenBank/DDBJ databases">
        <title>Genomic Encyclopedia of Type Strains, Phase IV (KMG-IV): sequencing the most valuable type-strain genomes for metagenomic binning, comparative biology and taxonomic classification.</title>
        <authorList>
            <person name="Goeker M."/>
        </authorList>
    </citation>
    <scope>NUCLEOTIDE SEQUENCE [LARGE SCALE GENOMIC DNA]</scope>
    <source>
        <strain evidence="1 2">DSM 29288</strain>
    </source>
</reference>
<dbReference type="EMBL" id="JBEPMY010000052">
    <property type="protein sequence ID" value="MET3759308.1"/>
    <property type="molecule type" value="Genomic_DNA"/>
</dbReference>
<proteinExistence type="predicted"/>
<evidence type="ECO:0000313" key="1">
    <source>
        <dbReference type="EMBL" id="MET3759308.1"/>
    </source>
</evidence>
<gene>
    <name evidence="1" type="ORF">ABID08_006694</name>
</gene>
<dbReference type="Proteomes" id="UP001549077">
    <property type="component" value="Unassembled WGS sequence"/>
</dbReference>
<organism evidence="1 2">
    <name type="scientific">Rhizobium binae</name>
    <dbReference type="NCBI Taxonomy" id="1138190"/>
    <lineage>
        <taxon>Bacteria</taxon>
        <taxon>Pseudomonadati</taxon>
        <taxon>Pseudomonadota</taxon>
        <taxon>Alphaproteobacteria</taxon>
        <taxon>Hyphomicrobiales</taxon>
        <taxon>Rhizobiaceae</taxon>
        <taxon>Rhizobium/Agrobacterium group</taxon>
        <taxon>Rhizobium</taxon>
    </lineage>
</organism>
<protein>
    <submittedName>
        <fullName evidence="1">Uncharacterized protein</fullName>
    </submittedName>
</protein>
<accession>A0ABV2MS62</accession>
<evidence type="ECO:0000313" key="2">
    <source>
        <dbReference type="Proteomes" id="UP001549077"/>
    </source>
</evidence>
<name>A0ABV2MS62_9HYPH</name>
<comment type="caution">
    <text evidence="1">The sequence shown here is derived from an EMBL/GenBank/DDBJ whole genome shotgun (WGS) entry which is preliminary data.</text>
</comment>